<gene>
    <name evidence="6" type="ORF">E9232_000390</name>
</gene>
<organism evidence="6 7">
    <name type="scientific">Inquilinus ginsengisoli</name>
    <dbReference type="NCBI Taxonomy" id="363840"/>
    <lineage>
        <taxon>Bacteria</taxon>
        <taxon>Pseudomonadati</taxon>
        <taxon>Pseudomonadota</taxon>
        <taxon>Alphaproteobacteria</taxon>
        <taxon>Rhodospirillales</taxon>
        <taxon>Rhodospirillaceae</taxon>
        <taxon>Inquilinus</taxon>
    </lineage>
</organism>
<dbReference type="Proteomes" id="UP001262410">
    <property type="component" value="Unassembled WGS sequence"/>
</dbReference>
<evidence type="ECO:0000256" key="1">
    <source>
        <dbReference type="ARBA" id="ARBA00009437"/>
    </source>
</evidence>
<dbReference type="Gene3D" id="1.10.10.10">
    <property type="entry name" value="Winged helix-like DNA-binding domain superfamily/Winged helix DNA-binding domain"/>
    <property type="match status" value="1"/>
</dbReference>
<dbReference type="RefSeq" id="WP_309791813.1">
    <property type="nucleotide sequence ID" value="NZ_JAVDPW010000001.1"/>
</dbReference>
<dbReference type="PANTHER" id="PTHR30537:SF26">
    <property type="entry name" value="GLYCINE CLEAVAGE SYSTEM TRANSCRIPTIONAL ACTIVATOR"/>
    <property type="match status" value="1"/>
</dbReference>
<evidence type="ECO:0000256" key="4">
    <source>
        <dbReference type="ARBA" id="ARBA00023163"/>
    </source>
</evidence>
<dbReference type="CDD" id="cd08432">
    <property type="entry name" value="PBP2_GcdR_TrpI_HvrB_AmpR_like"/>
    <property type="match status" value="1"/>
</dbReference>
<evidence type="ECO:0000259" key="5">
    <source>
        <dbReference type="PROSITE" id="PS50931"/>
    </source>
</evidence>
<feature type="domain" description="HTH lysR-type" evidence="5">
    <location>
        <begin position="6"/>
        <end position="63"/>
    </location>
</feature>
<dbReference type="PRINTS" id="PR00039">
    <property type="entry name" value="HTHLYSR"/>
</dbReference>
<dbReference type="InterPro" id="IPR058163">
    <property type="entry name" value="LysR-type_TF_proteobact-type"/>
</dbReference>
<dbReference type="PROSITE" id="PS50931">
    <property type="entry name" value="HTH_LYSR"/>
    <property type="match status" value="1"/>
</dbReference>
<evidence type="ECO:0000256" key="3">
    <source>
        <dbReference type="ARBA" id="ARBA00023125"/>
    </source>
</evidence>
<sequence>MARRLPPLNALRAFEAAARHLSFVDAADELAVTPAAISHQVKALEAHLGLALFQRLPRGLVLTEQAKVLAPQLTRGFDRLAEAVARTRGDGLQTVVSVTVLPSFAVRWLLPRLPSFRRLNPGVEIEVRAQHTPVDFRRERVDIALRYGRGGWPGLHVERFLDDEIFPVCSPALLEGPNGLRRPDDLRRHTLIHDVLTGDDEPWVTWQHWLVHFGLDEVDHRRGPRYSDSHMMLEAAVAGEGIALGRSSIMADDLVRGRLVRPFPDVQVADYAYYLLCRPDAVDRPAIRAFRDWLVAAAAEAGGISSDVVPSAAASAAER</sequence>
<evidence type="ECO:0000256" key="2">
    <source>
        <dbReference type="ARBA" id="ARBA00023015"/>
    </source>
</evidence>
<dbReference type="Pfam" id="PF00126">
    <property type="entry name" value="HTH_1"/>
    <property type="match status" value="1"/>
</dbReference>
<dbReference type="SUPFAM" id="SSF46785">
    <property type="entry name" value="Winged helix' DNA-binding domain"/>
    <property type="match status" value="1"/>
</dbReference>
<name>A0ABU1JH53_9PROT</name>
<comment type="caution">
    <text evidence="6">The sequence shown here is derived from an EMBL/GenBank/DDBJ whole genome shotgun (WGS) entry which is preliminary data.</text>
</comment>
<protein>
    <submittedName>
        <fullName evidence="6">LysR family glycine cleavage system transcriptional activator</fullName>
    </submittedName>
</protein>
<dbReference type="InterPro" id="IPR000847">
    <property type="entry name" value="LysR_HTH_N"/>
</dbReference>
<dbReference type="NCBIfam" id="NF008352">
    <property type="entry name" value="PRK11139.1"/>
    <property type="match status" value="1"/>
</dbReference>
<dbReference type="PANTHER" id="PTHR30537">
    <property type="entry name" value="HTH-TYPE TRANSCRIPTIONAL REGULATOR"/>
    <property type="match status" value="1"/>
</dbReference>
<keyword evidence="4" id="KW-0804">Transcription</keyword>
<dbReference type="EMBL" id="JAVDPW010000001">
    <property type="protein sequence ID" value="MDR6287891.1"/>
    <property type="molecule type" value="Genomic_DNA"/>
</dbReference>
<reference evidence="6 7" key="1">
    <citation type="submission" date="2023-07" db="EMBL/GenBank/DDBJ databases">
        <title>Sorghum-associated microbial communities from plants grown in Nebraska, USA.</title>
        <authorList>
            <person name="Schachtman D."/>
        </authorList>
    </citation>
    <scope>NUCLEOTIDE SEQUENCE [LARGE SCALE GENOMIC DNA]</scope>
    <source>
        <strain evidence="6 7">584</strain>
    </source>
</reference>
<proteinExistence type="inferred from homology"/>
<keyword evidence="7" id="KW-1185">Reference proteome</keyword>
<dbReference type="Pfam" id="PF03466">
    <property type="entry name" value="LysR_substrate"/>
    <property type="match status" value="1"/>
</dbReference>
<evidence type="ECO:0000313" key="6">
    <source>
        <dbReference type="EMBL" id="MDR6287891.1"/>
    </source>
</evidence>
<dbReference type="Gene3D" id="3.40.190.10">
    <property type="entry name" value="Periplasmic binding protein-like II"/>
    <property type="match status" value="2"/>
</dbReference>
<keyword evidence="2" id="KW-0805">Transcription regulation</keyword>
<dbReference type="InterPro" id="IPR005119">
    <property type="entry name" value="LysR_subst-bd"/>
</dbReference>
<dbReference type="InterPro" id="IPR036388">
    <property type="entry name" value="WH-like_DNA-bd_sf"/>
</dbReference>
<evidence type="ECO:0000313" key="7">
    <source>
        <dbReference type="Proteomes" id="UP001262410"/>
    </source>
</evidence>
<dbReference type="InterPro" id="IPR036390">
    <property type="entry name" value="WH_DNA-bd_sf"/>
</dbReference>
<comment type="similarity">
    <text evidence="1">Belongs to the LysR transcriptional regulatory family.</text>
</comment>
<keyword evidence="3" id="KW-0238">DNA-binding</keyword>
<accession>A0ABU1JH53</accession>
<dbReference type="SUPFAM" id="SSF53850">
    <property type="entry name" value="Periplasmic binding protein-like II"/>
    <property type="match status" value="1"/>
</dbReference>